<feature type="compositionally biased region" description="Polar residues" evidence="2">
    <location>
        <begin position="38"/>
        <end position="52"/>
    </location>
</feature>
<feature type="coiled-coil region" evidence="1">
    <location>
        <begin position="251"/>
        <end position="311"/>
    </location>
</feature>
<dbReference type="EMBL" id="JAGYPM010000010">
    <property type="protein sequence ID" value="MBS4193298.1"/>
    <property type="molecule type" value="Genomic_DNA"/>
</dbReference>
<protein>
    <submittedName>
        <fullName evidence="3">DUF2974 domain-containing protein</fullName>
    </submittedName>
</protein>
<dbReference type="RefSeq" id="WP_213104734.1">
    <property type="nucleotide sequence ID" value="NZ_JAGYPM010000010.1"/>
</dbReference>
<dbReference type="Gene3D" id="3.40.50.1820">
    <property type="entry name" value="alpha/beta hydrolase"/>
    <property type="match status" value="1"/>
</dbReference>
<proteinExistence type="predicted"/>
<name>A0ABS5P0M5_9BACI</name>
<dbReference type="Pfam" id="PF26363">
    <property type="entry name" value="Phospholipase-like"/>
    <property type="match status" value="1"/>
</dbReference>
<feature type="compositionally biased region" description="Low complexity" evidence="2">
    <location>
        <begin position="90"/>
        <end position="105"/>
    </location>
</feature>
<keyword evidence="1" id="KW-0175">Coiled coil</keyword>
<comment type="caution">
    <text evidence="3">The sequence shown here is derived from an EMBL/GenBank/DDBJ whole genome shotgun (WGS) entry which is preliminary data.</text>
</comment>
<dbReference type="SUPFAM" id="SSF53474">
    <property type="entry name" value="alpha/beta-Hydrolases"/>
    <property type="match status" value="1"/>
</dbReference>
<dbReference type="Proteomes" id="UP000681027">
    <property type="component" value="Unassembled WGS sequence"/>
</dbReference>
<dbReference type="InterPro" id="IPR029058">
    <property type="entry name" value="AB_hydrolase_fold"/>
</dbReference>
<evidence type="ECO:0000256" key="2">
    <source>
        <dbReference type="SAM" id="MobiDB-lite"/>
    </source>
</evidence>
<evidence type="ECO:0000256" key="1">
    <source>
        <dbReference type="SAM" id="Coils"/>
    </source>
</evidence>
<evidence type="ECO:0000313" key="3">
    <source>
        <dbReference type="EMBL" id="MBS4193298.1"/>
    </source>
</evidence>
<accession>A0ABS5P0M5</accession>
<feature type="region of interest" description="Disordered" evidence="2">
    <location>
        <begin position="38"/>
        <end position="140"/>
    </location>
</feature>
<gene>
    <name evidence="3" type="ORF">KHA94_24750</name>
</gene>
<organism evidence="3 4">
    <name type="scientific">Cytobacillus citreus</name>
    <dbReference type="NCBI Taxonomy" id="2833586"/>
    <lineage>
        <taxon>Bacteria</taxon>
        <taxon>Bacillati</taxon>
        <taxon>Bacillota</taxon>
        <taxon>Bacilli</taxon>
        <taxon>Bacillales</taxon>
        <taxon>Bacillaceae</taxon>
        <taxon>Cytobacillus</taxon>
    </lineage>
</organism>
<evidence type="ECO:0000313" key="4">
    <source>
        <dbReference type="Proteomes" id="UP000681027"/>
    </source>
</evidence>
<keyword evidence="4" id="KW-1185">Reference proteome</keyword>
<reference evidence="3 4" key="1">
    <citation type="submission" date="2021-05" db="EMBL/GenBank/DDBJ databases">
        <title>Novel Bacillus species.</title>
        <authorList>
            <person name="Liu G."/>
        </authorList>
    </citation>
    <scope>NUCLEOTIDE SEQUENCE [LARGE SCALE GENOMIC DNA]</scope>
    <source>
        <strain evidence="3 4">FJAT-49705</strain>
    </source>
</reference>
<sequence>MNKLIKVMFVLIAIFTLLFTNIGLQIPNAYAWENAPSWNTPPTWNDKSTWETPPTWESPGWEKQPSWNNQPGEQAPGWKTPPKWNEPNWNQQDGDNQNGNENQNGESEDSYDKDTPLDQPSGNKKDNKDSSSPNEPPFNFEQEIGHLINDVVDGTSNLIKDGIDSAIEGAEGIANKTVDLVNDATDLTLDGINTITTGITKIAEDIRYNAIEALIKTSNFAETEFGENILNTSLLGIGSKWVLQSLDTDALSEANNKLHDQVNKMINLKDLAFEEIKDKKDDFLNGIKSFNTNIKEKLKNLNSVRDDLTKVIFKSRLDYLNSYFDFNPTERPYGTIKDITINDRDLMAFADLAYMENENQKYETSKRKQTQKDYIPKSFNEVKSLSTAGIAGFSGKTFVNKEEKKIVISFRGTEPNGDDLRDFYADYTLVFGIPNPQHTEAKELTRKVLEKYNGYEIVIVGHSLGGNIAQEVGRHYKIPTVTFNGPGMQIHKDALDSYPNLIKKGLNPNENANYSRLINKHNEKDLYNDLIINHISAKDEIGKLGVHIGTTIIYDIDEAGNLIIYESDDFAAEEIKEDRFENKIPRTVKDFKEGTTNHGIGTFEPYLQEGMLRRVDKK</sequence>